<name>A0A5B7CW93_PORTR</name>
<evidence type="ECO:0000313" key="3">
    <source>
        <dbReference type="Proteomes" id="UP000324222"/>
    </source>
</evidence>
<dbReference type="Proteomes" id="UP000324222">
    <property type="component" value="Unassembled WGS sequence"/>
</dbReference>
<keyword evidence="3" id="KW-1185">Reference proteome</keyword>
<evidence type="ECO:0000313" key="2">
    <source>
        <dbReference type="EMBL" id="MPC13395.1"/>
    </source>
</evidence>
<gene>
    <name evidence="2" type="ORF">E2C01_006128</name>
</gene>
<protein>
    <submittedName>
        <fullName evidence="2">Uncharacterized protein</fullName>
    </submittedName>
</protein>
<dbReference type="AlphaFoldDB" id="A0A5B7CW93"/>
<reference evidence="2 3" key="1">
    <citation type="submission" date="2019-05" db="EMBL/GenBank/DDBJ databases">
        <title>Another draft genome of Portunus trituberculatus and its Hox gene families provides insights of decapod evolution.</title>
        <authorList>
            <person name="Jeong J.-H."/>
            <person name="Song I."/>
            <person name="Kim S."/>
            <person name="Choi T."/>
            <person name="Kim D."/>
            <person name="Ryu S."/>
            <person name="Kim W."/>
        </authorList>
    </citation>
    <scope>NUCLEOTIDE SEQUENCE [LARGE SCALE GENOMIC DNA]</scope>
    <source>
        <tissue evidence="2">Muscle</tissue>
    </source>
</reference>
<dbReference type="EMBL" id="VSRR010000278">
    <property type="protein sequence ID" value="MPC13395.1"/>
    <property type="molecule type" value="Genomic_DNA"/>
</dbReference>
<accession>A0A5B7CW93</accession>
<evidence type="ECO:0000256" key="1">
    <source>
        <dbReference type="SAM" id="MobiDB-lite"/>
    </source>
</evidence>
<organism evidence="2 3">
    <name type="scientific">Portunus trituberculatus</name>
    <name type="common">Swimming crab</name>
    <name type="synonym">Neptunus trituberculatus</name>
    <dbReference type="NCBI Taxonomy" id="210409"/>
    <lineage>
        <taxon>Eukaryota</taxon>
        <taxon>Metazoa</taxon>
        <taxon>Ecdysozoa</taxon>
        <taxon>Arthropoda</taxon>
        <taxon>Crustacea</taxon>
        <taxon>Multicrustacea</taxon>
        <taxon>Malacostraca</taxon>
        <taxon>Eumalacostraca</taxon>
        <taxon>Eucarida</taxon>
        <taxon>Decapoda</taxon>
        <taxon>Pleocyemata</taxon>
        <taxon>Brachyura</taxon>
        <taxon>Eubrachyura</taxon>
        <taxon>Portunoidea</taxon>
        <taxon>Portunidae</taxon>
        <taxon>Portuninae</taxon>
        <taxon>Portunus</taxon>
    </lineage>
</organism>
<feature type="region of interest" description="Disordered" evidence="1">
    <location>
        <begin position="1"/>
        <end position="27"/>
    </location>
</feature>
<comment type="caution">
    <text evidence="2">The sequence shown here is derived from an EMBL/GenBank/DDBJ whole genome shotgun (WGS) entry which is preliminary data.</text>
</comment>
<sequence>MGVQRPSGEAVTPPENSLEKSTTVGRTSWELQEVQKEPLRRTGQLGVLHANFREKTETASVSTPRRAARRLSDRTEIPIKERRNFICSKTNINIY</sequence>
<proteinExistence type="predicted"/>